<evidence type="ECO:0000313" key="1">
    <source>
        <dbReference type="EMBL" id="GAT63817.1"/>
    </source>
</evidence>
<dbReference type="STRING" id="681398.PJIAN_4359"/>
<proteinExistence type="predicted"/>
<sequence>MGILLKAKANRRSIVWIPALKDGVMITTESKILDL</sequence>
<protein>
    <submittedName>
        <fullName evidence="1">Uncharacterized protein</fullName>
    </submittedName>
</protein>
<accession>A0A161LG74</accession>
<organism evidence="1 2">
    <name type="scientific">Paludibacter jiangxiensis</name>
    <dbReference type="NCBI Taxonomy" id="681398"/>
    <lineage>
        <taxon>Bacteria</taxon>
        <taxon>Pseudomonadati</taxon>
        <taxon>Bacteroidota</taxon>
        <taxon>Bacteroidia</taxon>
        <taxon>Bacteroidales</taxon>
        <taxon>Paludibacteraceae</taxon>
        <taxon>Paludibacter</taxon>
    </lineage>
</organism>
<gene>
    <name evidence="1" type="ORF">PJIAN_4359</name>
</gene>
<reference evidence="2" key="2">
    <citation type="journal article" date="2017" name="Genome Announc.">
        <title>Draft genome sequence of Paludibacter jiangxiensis NM7(T), a propionate-producing fermentative bacterium.</title>
        <authorList>
            <person name="Qiu Y.-L."/>
            <person name="Tourlousse D.M."/>
            <person name="Matsuura N."/>
            <person name="Ohashi A."/>
            <person name="Sekiguchi Y."/>
        </authorList>
    </citation>
    <scope>NUCLEOTIDE SEQUENCE [LARGE SCALE GENOMIC DNA]</scope>
    <source>
        <strain evidence="2">NM7</strain>
    </source>
</reference>
<dbReference type="AlphaFoldDB" id="A0A161LG74"/>
<dbReference type="Proteomes" id="UP000076586">
    <property type="component" value="Unassembled WGS sequence"/>
</dbReference>
<reference evidence="2" key="1">
    <citation type="submission" date="2016-04" db="EMBL/GenBank/DDBJ databases">
        <title>Draft genome sequence of Paludibacter jiangxiensis strain NM7.</title>
        <authorList>
            <person name="Qiu Y."/>
            <person name="Matsuura N."/>
            <person name="Ohashi A."/>
            <person name="Tourlousse M.D."/>
            <person name="Sekiguchi Y."/>
        </authorList>
    </citation>
    <scope>NUCLEOTIDE SEQUENCE [LARGE SCALE GENOMIC DNA]</scope>
    <source>
        <strain evidence="2">NM7</strain>
    </source>
</reference>
<dbReference type="EMBL" id="BDCR01000004">
    <property type="protein sequence ID" value="GAT63817.1"/>
    <property type="molecule type" value="Genomic_DNA"/>
</dbReference>
<comment type="caution">
    <text evidence="1">The sequence shown here is derived from an EMBL/GenBank/DDBJ whole genome shotgun (WGS) entry which is preliminary data.</text>
</comment>
<evidence type="ECO:0000313" key="2">
    <source>
        <dbReference type="Proteomes" id="UP000076586"/>
    </source>
</evidence>
<keyword evidence="2" id="KW-1185">Reference proteome</keyword>
<name>A0A161LG74_9BACT</name>